<keyword evidence="2" id="KW-1185">Reference proteome</keyword>
<accession>A0ACC2G7L7</accession>
<reference evidence="1" key="1">
    <citation type="submission" date="2021-05" db="EMBL/GenBank/DDBJ databases">
        <authorList>
            <person name="Pan Q."/>
            <person name="Jouanno E."/>
            <person name="Zahm M."/>
            <person name="Klopp C."/>
            <person name="Cabau C."/>
            <person name="Louis A."/>
            <person name="Berthelot C."/>
            <person name="Parey E."/>
            <person name="Roest Crollius H."/>
            <person name="Montfort J."/>
            <person name="Robinson-Rechavi M."/>
            <person name="Bouchez O."/>
            <person name="Lampietro C."/>
            <person name="Lopez Roques C."/>
            <person name="Donnadieu C."/>
            <person name="Postlethwait J."/>
            <person name="Bobe J."/>
            <person name="Dillon D."/>
            <person name="Chandos A."/>
            <person name="von Hippel F."/>
            <person name="Guiguen Y."/>
        </authorList>
    </citation>
    <scope>NUCLEOTIDE SEQUENCE</scope>
    <source>
        <strain evidence="1">YG-Jan2019</strain>
    </source>
</reference>
<protein>
    <submittedName>
        <fullName evidence="1">Uncharacterized protein</fullName>
    </submittedName>
</protein>
<gene>
    <name evidence="1" type="ORF">DPEC_G00195660</name>
</gene>
<proteinExistence type="predicted"/>
<comment type="caution">
    <text evidence="1">The sequence shown here is derived from an EMBL/GenBank/DDBJ whole genome shotgun (WGS) entry which is preliminary data.</text>
</comment>
<dbReference type="Proteomes" id="UP001157502">
    <property type="component" value="Chromosome 16"/>
</dbReference>
<dbReference type="EMBL" id="CM055743">
    <property type="protein sequence ID" value="KAJ7999557.1"/>
    <property type="molecule type" value="Genomic_DNA"/>
</dbReference>
<organism evidence="1 2">
    <name type="scientific">Dallia pectoralis</name>
    <name type="common">Alaska blackfish</name>
    <dbReference type="NCBI Taxonomy" id="75939"/>
    <lineage>
        <taxon>Eukaryota</taxon>
        <taxon>Metazoa</taxon>
        <taxon>Chordata</taxon>
        <taxon>Craniata</taxon>
        <taxon>Vertebrata</taxon>
        <taxon>Euteleostomi</taxon>
        <taxon>Actinopterygii</taxon>
        <taxon>Neopterygii</taxon>
        <taxon>Teleostei</taxon>
        <taxon>Protacanthopterygii</taxon>
        <taxon>Esociformes</taxon>
        <taxon>Umbridae</taxon>
        <taxon>Dallia</taxon>
    </lineage>
</organism>
<name>A0ACC2G7L7_DALPE</name>
<sequence>MNQMRYGGFGHEPFVPQANQRGITEADTQASADAAQDHTQAPGGRLGGHANVDTTWLTPARVSGGRSPLRRRRGCLGG</sequence>
<evidence type="ECO:0000313" key="1">
    <source>
        <dbReference type="EMBL" id="KAJ7999557.1"/>
    </source>
</evidence>
<evidence type="ECO:0000313" key="2">
    <source>
        <dbReference type="Proteomes" id="UP001157502"/>
    </source>
</evidence>